<dbReference type="Pfam" id="PF13424">
    <property type="entry name" value="TPR_12"/>
    <property type="match status" value="1"/>
</dbReference>
<dbReference type="Gene3D" id="1.25.40.10">
    <property type="entry name" value="Tetratricopeptide repeat domain"/>
    <property type="match status" value="2"/>
</dbReference>
<feature type="region of interest" description="Disordered" evidence="1">
    <location>
        <begin position="1"/>
        <end position="20"/>
    </location>
</feature>
<accession>A0AB33JLR8</accession>
<sequence length="1239" mass="131129">MLTESSVAGPARTARTDHQAEASTLTGGSAYGLLGADVHVSAEGVPLYLLADWRAAERLDGAWLGQQPSRLLDARSAVVGFTGRERESAELRRWCAEGPTAAARWLHAPGGQGKSRIADQLAGELVESGWTVVTATEGPVAVLPPPGSTDLRPSGAPGLLLLIDRADHWPPTRLSRLLGNALLHRDGVRTRVLLLARGADVPSVLRDAFPDTSRQTLGPLPPADRRAVYLAALAAFAEQYGVRPPDDPVTLEQPEFGLTLAVQMAALVAVDAYATGRRAPAGPDGLSVYLLDREQFNWARLHREIRPGRFSSPPWVMNRTVFAATLTGPQPSHLGTELIDSLGLDHPTAALLADHAACYPPRDPGTVLHTLTPDRLAEDFLALTLPGHPADHPAQPWAPATAAALAGAGWRSGRSVTVLAAAAARWPHVGPGCLFPLLTADPGTAVAAGSPGLSSIAELPDIPMELLERILAELPFPTPTDLIPGRAALTVRLLTHRLARTEDSAAQARIHLEHAEHLGELGRDAEAVEAAHRSVRLLEHSAATEPDRYVHRLAQALTALADRLGRAGRADEAVSAQRRVVELLRRHGDLGPSPAAALTTYGKLLERAGRWGDAHRAVRQAVQRYRRLVEQDAAHRAGLASALTDAATLSLRGVGTSDDLDPAREAVAVWRELAAGDPATYRTALADALLNLRNDFSRAGRWAEAVHAGQELVTLHRTAAEEPAAEALATALSELCRLLTMARRAAEAVPVGAEAVALWQRLAQSAPETHRGALLGAVEGQQQALRAADRTSGSPSKRLWTPPPVPVGVNAAELARQHDWPAYWELTCAAPLVDAVPLSSRLTATDWSPPDPADRELLHRLTTLDPHRVAAAAARAVAAATVRLPTGLHLFDADHVSFALGSPAVALAIPGDGDRQEVIETLDLGSDGRAALHRGETGHSSVACLGPGQVVAARRVGGDDPRFELVRHSAAGPQLLAAGTAVAAARLVPTGTGYVAGLRLTPGALVDDGRSGLRQIGLEPWGLANAELLAVAPAGDRLVLSDGRRLVLTDTGLRAVLGTAAVPEESGRLLDLTFAGAGRLLGSGRQGGLTLWELDGSFPRPTLRRDTPRLRNLFAVPAWQVVGGLAPSEGRVHFYDQLTLTPVPVPPHLTDTVEWPRALRCSPDGRFVTYAGRPVAGPRDGSALLHDLHHPGALLHRPPGSLSRAESAVLTAPLPNDPDVHELLHLAGLLSRRAADRAR</sequence>
<dbReference type="AlphaFoldDB" id="A0AB33JLR8"/>
<dbReference type="SUPFAM" id="SSF50969">
    <property type="entry name" value="YVTN repeat-like/Quinoprotein amine dehydrogenase"/>
    <property type="match status" value="1"/>
</dbReference>
<evidence type="ECO:0000256" key="1">
    <source>
        <dbReference type="SAM" id="MobiDB-lite"/>
    </source>
</evidence>
<protein>
    <recommendedName>
        <fullName evidence="3">Tetratricopeptide repeat protein</fullName>
    </recommendedName>
</protein>
<dbReference type="SUPFAM" id="SSF48452">
    <property type="entry name" value="TPR-like"/>
    <property type="match status" value="1"/>
</dbReference>
<reference evidence="2" key="1">
    <citation type="submission" date="2024-07" db="EMBL/GenBank/DDBJ databases">
        <title>Complete genome sequences of cellulolytic bacteria, Kitasatospora sp. CMC57 and Streptomyces sp. CMC78, isolated from Japanese agricultural soil.</title>
        <authorList>
            <person name="Hashimoto T."/>
            <person name="Ito M."/>
            <person name="Iwamoto M."/>
            <person name="Fukahori D."/>
            <person name="Shoda T."/>
            <person name="Sakoda M."/>
            <person name="Morohoshi T."/>
            <person name="Mitsuboshi M."/>
            <person name="Nishizawa T."/>
        </authorList>
    </citation>
    <scope>NUCLEOTIDE SEQUENCE</scope>
    <source>
        <strain evidence="2">CMC57</strain>
    </source>
</reference>
<gene>
    <name evidence="2" type="ORF">KCMC57_05790</name>
</gene>
<evidence type="ECO:0000313" key="2">
    <source>
        <dbReference type="EMBL" id="BFP44211.1"/>
    </source>
</evidence>
<evidence type="ECO:0008006" key="3">
    <source>
        <dbReference type="Google" id="ProtNLM"/>
    </source>
</evidence>
<organism evidence="2">
    <name type="scientific">Kitasatospora sp. CMC57</name>
    <dbReference type="NCBI Taxonomy" id="3231513"/>
    <lineage>
        <taxon>Bacteria</taxon>
        <taxon>Bacillati</taxon>
        <taxon>Actinomycetota</taxon>
        <taxon>Actinomycetes</taxon>
        <taxon>Kitasatosporales</taxon>
        <taxon>Streptomycetaceae</taxon>
        <taxon>Kitasatospora</taxon>
    </lineage>
</organism>
<dbReference type="InterPro" id="IPR011990">
    <property type="entry name" value="TPR-like_helical_dom_sf"/>
</dbReference>
<dbReference type="InterPro" id="IPR011044">
    <property type="entry name" value="Quino_amine_DH_bsu"/>
</dbReference>
<dbReference type="EMBL" id="AP035881">
    <property type="protein sequence ID" value="BFP44211.1"/>
    <property type="molecule type" value="Genomic_DNA"/>
</dbReference>
<name>A0AB33JLR8_9ACTN</name>
<proteinExistence type="predicted"/>
<dbReference type="RefSeq" id="WP_407986811.1">
    <property type="nucleotide sequence ID" value="NZ_AP035881.2"/>
</dbReference>
<feature type="region of interest" description="Disordered" evidence="1">
    <location>
        <begin position="785"/>
        <end position="804"/>
    </location>
</feature>